<protein>
    <submittedName>
        <fullName evidence="7">PEGA domain-containing protein</fullName>
    </submittedName>
</protein>
<keyword evidence="1" id="KW-0677">Repeat</keyword>
<keyword evidence="5" id="KW-0472">Membrane</keyword>
<dbReference type="SUPFAM" id="SSF48452">
    <property type="entry name" value="TPR-like"/>
    <property type="match status" value="1"/>
</dbReference>
<evidence type="ECO:0000256" key="2">
    <source>
        <dbReference type="ARBA" id="ARBA00022803"/>
    </source>
</evidence>
<feature type="repeat" description="TPR" evidence="3">
    <location>
        <begin position="442"/>
        <end position="475"/>
    </location>
</feature>
<accession>A0A7V4G8Q1</accession>
<dbReference type="AlphaFoldDB" id="A0A7V4G8Q1"/>
<dbReference type="InterPro" id="IPR011990">
    <property type="entry name" value="TPR-like_helical_dom_sf"/>
</dbReference>
<dbReference type="PANTHER" id="PTHR44943:SF8">
    <property type="entry name" value="TPR REPEAT-CONTAINING PROTEIN MJ0263"/>
    <property type="match status" value="1"/>
</dbReference>
<dbReference type="Pfam" id="PF08308">
    <property type="entry name" value="PEGA"/>
    <property type="match status" value="3"/>
</dbReference>
<reference evidence="7" key="1">
    <citation type="journal article" date="2020" name="mSystems">
        <title>Genome- and Community-Level Interaction Insights into Carbon Utilization and Element Cycling Functions of Hydrothermarchaeota in Hydrothermal Sediment.</title>
        <authorList>
            <person name="Zhou Z."/>
            <person name="Liu Y."/>
            <person name="Xu W."/>
            <person name="Pan J."/>
            <person name="Luo Z.H."/>
            <person name="Li M."/>
        </authorList>
    </citation>
    <scope>NUCLEOTIDE SEQUENCE [LARGE SCALE GENOMIC DNA]</scope>
    <source>
        <strain evidence="7">SpSt-548</strain>
    </source>
</reference>
<keyword evidence="5" id="KW-1133">Transmembrane helix</keyword>
<feature type="domain" description="PEGA" evidence="6">
    <location>
        <begin position="297"/>
        <end position="355"/>
    </location>
</feature>
<feature type="domain" description="PEGA" evidence="6">
    <location>
        <begin position="227"/>
        <end position="288"/>
    </location>
</feature>
<dbReference type="PROSITE" id="PS50005">
    <property type="entry name" value="TPR"/>
    <property type="match status" value="2"/>
</dbReference>
<name>A0A7V4G8Q1_9BACT</name>
<feature type="transmembrane region" description="Helical" evidence="5">
    <location>
        <begin position="58"/>
        <end position="79"/>
    </location>
</feature>
<keyword evidence="2 3" id="KW-0802">TPR repeat</keyword>
<evidence type="ECO:0000256" key="3">
    <source>
        <dbReference type="PROSITE-ProRule" id="PRU00339"/>
    </source>
</evidence>
<evidence type="ECO:0000256" key="5">
    <source>
        <dbReference type="SAM" id="Phobius"/>
    </source>
</evidence>
<sequence>MKACPACQTPHEDDKKFCRQCGAALPAAGQAPPEVSARRQTLEPPLPREKLKGGRLKWAILAGVLGGVVLAGLVVLWLGKGSFLIKVNQEARLSLWRGEEQLAAATGEQLLTPTLRLGTYELRVEKEGFKPIRHPLKVGFGGRQVEVRVELTPAYGGLRLTSDPPGARVVVRNYYQVKEAITPCELSGVQAVPSSVEVSLPGYSPFRRSLAIEADKVTDLGTVVFKGNLWVDSSPQEAEVFLDDTPKGTTPLKLEALPAKSYRLKVVKKDMGLYVGEIALEPGRTLNLGSLQLDGMGVVQVKSLPETSRVWLDGRDLGLTPLTTQVKAGEHVVKLEALGHSPHERTIKIKAGQLLDLGTITLAKKAPSHSPGIRLEPVPATPPSEEVLPSPKLKEAAPAPSPETQVAATRLFNEGRVLFKQNKFNAALEKFQEGLRLDPTQVYGHYMLGYTLNHLGRYQEALGAFQRALALNPRNALALEGLSWTLNQLGRHQEAITASQQALNLRPDFPEPHFNLGIAHLALGNQEQARYHYQKLKQLRSPKAELLGSHLEKSAGLPPPSGPKPEGQLGGDEFQVIRDYYRLVQEKNVPAAVSLYAAAKQPVVKRQLIENVARATQYYRMDQMIPLERSETRALIKTFLYHKKYNQPEEYWEINISLVKEPEGWRIWSTPGRRIR</sequence>
<dbReference type="PANTHER" id="PTHR44943">
    <property type="entry name" value="CELLULOSE SYNTHASE OPERON PROTEIN C"/>
    <property type="match status" value="1"/>
</dbReference>
<keyword evidence="5" id="KW-0812">Transmembrane</keyword>
<evidence type="ECO:0000256" key="1">
    <source>
        <dbReference type="ARBA" id="ARBA00022737"/>
    </source>
</evidence>
<feature type="repeat" description="TPR" evidence="3">
    <location>
        <begin position="408"/>
        <end position="441"/>
    </location>
</feature>
<comment type="caution">
    <text evidence="7">The sequence shown here is derived from an EMBL/GenBank/DDBJ whole genome shotgun (WGS) entry which is preliminary data.</text>
</comment>
<proteinExistence type="predicted"/>
<dbReference type="Pfam" id="PF13432">
    <property type="entry name" value="TPR_16"/>
    <property type="match status" value="1"/>
</dbReference>
<organism evidence="7">
    <name type="scientific">Desulfobacca acetoxidans</name>
    <dbReference type="NCBI Taxonomy" id="60893"/>
    <lineage>
        <taxon>Bacteria</taxon>
        <taxon>Pseudomonadati</taxon>
        <taxon>Thermodesulfobacteriota</taxon>
        <taxon>Desulfobaccia</taxon>
        <taxon>Desulfobaccales</taxon>
        <taxon>Desulfobaccaceae</taxon>
        <taxon>Desulfobacca</taxon>
    </lineage>
</organism>
<dbReference type="Gene3D" id="1.25.40.10">
    <property type="entry name" value="Tetratricopeptide repeat domain"/>
    <property type="match status" value="1"/>
</dbReference>
<dbReference type="Pfam" id="PF13414">
    <property type="entry name" value="TPR_11"/>
    <property type="match status" value="1"/>
</dbReference>
<dbReference type="EMBL" id="DSXI01000378">
    <property type="protein sequence ID" value="HGS05351.1"/>
    <property type="molecule type" value="Genomic_DNA"/>
</dbReference>
<evidence type="ECO:0000256" key="4">
    <source>
        <dbReference type="SAM" id="MobiDB-lite"/>
    </source>
</evidence>
<evidence type="ECO:0000313" key="7">
    <source>
        <dbReference type="EMBL" id="HGS05351.1"/>
    </source>
</evidence>
<dbReference type="SMART" id="SM00028">
    <property type="entry name" value="TPR"/>
    <property type="match status" value="4"/>
</dbReference>
<dbReference type="InterPro" id="IPR013229">
    <property type="entry name" value="PEGA"/>
</dbReference>
<feature type="domain" description="PEGA" evidence="6">
    <location>
        <begin position="156"/>
        <end position="220"/>
    </location>
</feature>
<gene>
    <name evidence="7" type="ORF">ENT08_06395</name>
</gene>
<dbReference type="InterPro" id="IPR019734">
    <property type="entry name" value="TPR_rpt"/>
</dbReference>
<evidence type="ECO:0000259" key="6">
    <source>
        <dbReference type="Pfam" id="PF08308"/>
    </source>
</evidence>
<dbReference type="PROSITE" id="PS50293">
    <property type="entry name" value="TPR_REGION"/>
    <property type="match status" value="1"/>
</dbReference>
<feature type="region of interest" description="Disordered" evidence="4">
    <location>
        <begin position="366"/>
        <end position="400"/>
    </location>
</feature>
<dbReference type="InterPro" id="IPR051685">
    <property type="entry name" value="Ycf3/AcsC/BcsC/TPR_MFPF"/>
</dbReference>